<name>A0ABT6BA62_9GAMM</name>
<feature type="domain" description="Flagellar hook-length control protein-like C-terminal" evidence="1">
    <location>
        <begin position="298"/>
        <end position="368"/>
    </location>
</feature>
<gene>
    <name evidence="2" type="ORF">P3W24_08390</name>
</gene>
<dbReference type="InterPro" id="IPR038610">
    <property type="entry name" value="FliK-like_C_sf"/>
</dbReference>
<evidence type="ECO:0000259" key="1">
    <source>
        <dbReference type="Pfam" id="PF02120"/>
    </source>
</evidence>
<accession>A0ABT6BA62</accession>
<dbReference type="Pfam" id="PF02120">
    <property type="entry name" value="Flg_hook"/>
    <property type="match status" value="1"/>
</dbReference>
<sequence>MNILPTSFAAQLWAGAAAGTTAAVDAWRVGTLLSARVMGQTDVGKVLLDIGGMTVEADPAGTSLPQQFQVRVLTQGPQPQLEVIAAPPEERFAMQGLRERLPQQNGYASLLGTLATLARRPLARALPAPLRAALATLESAIVKPETLASPEGMKEAIAKSGAFLEANLAQPEEPMPADDDFKAALLVLRRALADVPTSRPGTVPGRPATDTPPPLAQRALVAQPRAAELPLTENDIESLVSQLRTDVRAAISRVEIGQLESQPQAGLWMLEIPLAGVRGGYDVLQLRIEEGKPSAGEVDGAWTVGFAIDPPTLGPVQGEIQLRMPRVTVRLWAQHVETVSHLEASFVSLRRQLEKSGLQLDQFSCLHGIPVPTGAYSAVLLEARA</sequence>
<keyword evidence="2" id="KW-0282">Flagellum</keyword>
<evidence type="ECO:0000313" key="3">
    <source>
        <dbReference type="Proteomes" id="UP001528850"/>
    </source>
</evidence>
<dbReference type="InterPro" id="IPR021136">
    <property type="entry name" value="Flagellar_hook_control-like_C"/>
</dbReference>
<protein>
    <submittedName>
        <fullName evidence="2">Flagellar hook-length control protein FliK</fullName>
    </submittedName>
</protein>
<organism evidence="2 3">
    <name type="scientific">Luteibacter sahnii</name>
    <dbReference type="NCBI Taxonomy" id="3021977"/>
    <lineage>
        <taxon>Bacteria</taxon>
        <taxon>Pseudomonadati</taxon>
        <taxon>Pseudomonadota</taxon>
        <taxon>Gammaproteobacteria</taxon>
        <taxon>Lysobacterales</taxon>
        <taxon>Rhodanobacteraceae</taxon>
        <taxon>Luteibacter</taxon>
    </lineage>
</organism>
<reference evidence="2 3" key="1">
    <citation type="journal article" date="2024" name="Curr. Microbiol.">
        <title>Luteibacter sahnii sp. nov., A Novel Yellow-Colored Xanthomonadin Pigment Producing Probiotic Bacterium from Healthy Rice Seed Microbiome.</title>
        <authorList>
            <person name="Jaiswal G."/>
            <person name="Rana R."/>
            <person name="Nayak P.K."/>
            <person name="Chouhan R."/>
            <person name="Gandhi S.G."/>
            <person name="Patel H.K."/>
            <person name="Patil P.B."/>
        </authorList>
    </citation>
    <scope>NUCLEOTIDE SEQUENCE [LARGE SCALE GENOMIC DNA]</scope>
    <source>
        <strain evidence="2 3">PPL201</strain>
    </source>
</reference>
<dbReference type="RefSeq" id="WP_320549480.1">
    <property type="nucleotide sequence ID" value="NZ_JAQLOK010000001.1"/>
</dbReference>
<keyword evidence="2" id="KW-0966">Cell projection</keyword>
<evidence type="ECO:0000313" key="2">
    <source>
        <dbReference type="EMBL" id="MDF4024978.1"/>
    </source>
</evidence>
<dbReference type="EMBL" id="JARJJS010000002">
    <property type="protein sequence ID" value="MDF4024978.1"/>
    <property type="molecule type" value="Genomic_DNA"/>
</dbReference>
<keyword evidence="3" id="KW-1185">Reference proteome</keyword>
<dbReference type="Proteomes" id="UP001528850">
    <property type="component" value="Unassembled WGS sequence"/>
</dbReference>
<proteinExistence type="predicted"/>
<dbReference type="Gene3D" id="3.30.750.140">
    <property type="match status" value="1"/>
</dbReference>
<keyword evidence="2" id="KW-0969">Cilium</keyword>
<comment type="caution">
    <text evidence="2">The sequence shown here is derived from an EMBL/GenBank/DDBJ whole genome shotgun (WGS) entry which is preliminary data.</text>
</comment>